<gene>
    <name evidence="3" type="ORF">QBC47DRAFT_390276</name>
</gene>
<feature type="coiled-coil region" evidence="1">
    <location>
        <begin position="486"/>
        <end position="520"/>
    </location>
</feature>
<proteinExistence type="predicted"/>
<dbReference type="PANTHER" id="PTHR45615">
    <property type="entry name" value="MYOSIN HEAVY CHAIN, NON-MUSCLE"/>
    <property type="match status" value="1"/>
</dbReference>
<evidence type="ECO:0000313" key="4">
    <source>
        <dbReference type="Proteomes" id="UP001239445"/>
    </source>
</evidence>
<evidence type="ECO:0000313" key="3">
    <source>
        <dbReference type="EMBL" id="KAK1752324.1"/>
    </source>
</evidence>
<organism evidence="3 4">
    <name type="scientific">Echria macrotheca</name>
    <dbReference type="NCBI Taxonomy" id="438768"/>
    <lineage>
        <taxon>Eukaryota</taxon>
        <taxon>Fungi</taxon>
        <taxon>Dikarya</taxon>
        <taxon>Ascomycota</taxon>
        <taxon>Pezizomycotina</taxon>
        <taxon>Sordariomycetes</taxon>
        <taxon>Sordariomycetidae</taxon>
        <taxon>Sordariales</taxon>
        <taxon>Schizotheciaceae</taxon>
        <taxon>Echria</taxon>
    </lineage>
</organism>
<dbReference type="PANTHER" id="PTHR45615:SF66">
    <property type="entry name" value="CARD DOMAIN-CONTAINING PROTEIN"/>
    <property type="match status" value="1"/>
</dbReference>
<dbReference type="EMBL" id="MU839840">
    <property type="protein sequence ID" value="KAK1752324.1"/>
    <property type="molecule type" value="Genomic_DNA"/>
</dbReference>
<keyword evidence="4" id="KW-1185">Reference proteome</keyword>
<dbReference type="Proteomes" id="UP001239445">
    <property type="component" value="Unassembled WGS sequence"/>
</dbReference>
<feature type="compositionally biased region" description="Low complexity" evidence="2">
    <location>
        <begin position="166"/>
        <end position="176"/>
    </location>
</feature>
<keyword evidence="1" id="KW-0175">Coiled coil</keyword>
<feature type="coiled-coil region" evidence="1">
    <location>
        <begin position="557"/>
        <end position="606"/>
    </location>
</feature>
<reference evidence="3" key="1">
    <citation type="submission" date="2023-06" db="EMBL/GenBank/DDBJ databases">
        <title>Genome-scale phylogeny and comparative genomics of the fungal order Sordariales.</title>
        <authorList>
            <consortium name="Lawrence Berkeley National Laboratory"/>
            <person name="Hensen N."/>
            <person name="Bonometti L."/>
            <person name="Westerberg I."/>
            <person name="Brannstrom I.O."/>
            <person name="Guillou S."/>
            <person name="Cros-Aarteil S."/>
            <person name="Calhoun S."/>
            <person name="Haridas S."/>
            <person name="Kuo A."/>
            <person name="Mondo S."/>
            <person name="Pangilinan J."/>
            <person name="Riley R."/>
            <person name="Labutti K."/>
            <person name="Andreopoulos B."/>
            <person name="Lipzen A."/>
            <person name="Chen C."/>
            <person name="Yanf M."/>
            <person name="Daum C."/>
            <person name="Ng V."/>
            <person name="Clum A."/>
            <person name="Steindorff A."/>
            <person name="Ohm R."/>
            <person name="Martin F."/>
            <person name="Silar P."/>
            <person name="Natvig D."/>
            <person name="Lalanne C."/>
            <person name="Gautier V."/>
            <person name="Ament-Velasquez S.L."/>
            <person name="Kruys A."/>
            <person name="Hutchinson M.I."/>
            <person name="Powell A.J."/>
            <person name="Barry K."/>
            <person name="Miller A.N."/>
            <person name="Grigoriev I.V."/>
            <person name="Debuchy R."/>
            <person name="Gladieux P."/>
            <person name="Thoren M.H."/>
            <person name="Johannesson H."/>
        </authorList>
    </citation>
    <scope>NUCLEOTIDE SEQUENCE</scope>
    <source>
        <strain evidence="3">PSN4</strain>
    </source>
</reference>
<dbReference type="AlphaFoldDB" id="A0AAJ0F8P1"/>
<feature type="region of interest" description="Disordered" evidence="2">
    <location>
        <begin position="164"/>
        <end position="190"/>
    </location>
</feature>
<comment type="caution">
    <text evidence="3">The sequence shown here is derived from an EMBL/GenBank/DDBJ whole genome shotgun (WGS) entry which is preliminary data.</text>
</comment>
<feature type="region of interest" description="Disordered" evidence="2">
    <location>
        <begin position="392"/>
        <end position="446"/>
    </location>
</feature>
<accession>A0AAJ0F8P1</accession>
<feature type="compositionally biased region" description="Low complexity" evidence="2">
    <location>
        <begin position="399"/>
        <end position="418"/>
    </location>
</feature>
<name>A0AAJ0F8P1_9PEZI</name>
<feature type="coiled-coil region" evidence="1">
    <location>
        <begin position="281"/>
        <end position="315"/>
    </location>
</feature>
<sequence>MTDARNVAATGATVAATAAKASKLLSSAVQLMGDAPSDVQQALTQVQAVSSSVSRLTEQLQQSCPTAPEWAGTWLGEVSRIVDATATEINALHALLARWDQLRSGGGSSAQTLSGFRGVISSDQLAQATRRAEVAKSAVLLLTSAAQLSSTPAVNALIDQARNKTSSLLSDQSSDPPNAPPPPAALTRATSPVPAGHIAHVHHNGAVMANGMMMGTAMVNGGYTMAPYQSPPLSPPEQPPPYEQTSSTFPIRPTNRASHPHQQVGYFLVSVAAHAQQEAGITALRQELATRTRRVAELEAEVSELRGQRDGDIAEIVTLKDEVLTRDRRIAELEAESAEFRTLQRRSSTASNDNQDQVFKDLVSKYKGVKKLYFEARGEISTLNRQVAELKKTSGSGGVSSSSKAVASTSASSPVSPTDLVGDENESGSDGGKEKEKAAAAAEADEWRQRFEELSARVRAQDDADAEMIREWREKYDTLMAQHLSLEDVARTAEELRGEIERLRQELEVAEDKLRHQADEIAASHKALSDAQRMLEDNDQVYGAKVAALEHDREVIRGELEARLAAAEAERASQVEDGRNQLQAERSQLEAERVEKMKALEAVKRLSALWQEAQKVVNESGLES</sequence>
<protein>
    <submittedName>
        <fullName evidence="3">Uncharacterized protein</fullName>
    </submittedName>
</protein>
<evidence type="ECO:0000256" key="1">
    <source>
        <dbReference type="SAM" id="Coils"/>
    </source>
</evidence>
<evidence type="ECO:0000256" key="2">
    <source>
        <dbReference type="SAM" id="MobiDB-lite"/>
    </source>
</evidence>